<dbReference type="InterPro" id="IPR009081">
    <property type="entry name" value="PP-bd_ACP"/>
</dbReference>
<dbReference type="InterPro" id="IPR023213">
    <property type="entry name" value="CAT-like_dom_sf"/>
</dbReference>
<dbReference type="InterPro" id="IPR020845">
    <property type="entry name" value="AMP-binding_CS"/>
</dbReference>
<accession>A0ABX6B362</accession>
<sequence length="1155" mass="123540">MTARALAAEVLEIPDGPDAFGDESFIALGGDSLRAMRLAGVLQERLRLRVPIMELLGDSPLTEVLAAATPAAAETRAAPATPSGPDAEQALTPAQRGMWLIEKVAGGSPYNLVFRCFTQGGRLDPGILGKALAATAARHEGLRVVFREAGDDVVQEVLPVHVPELVEYLHDDPTETFENHVRRHSAELGREPFDLAAAPAYRFAHWTAAESSDERCALVLTAHHMVLDGFAVGYLLREVFDSYAELKAEADRADEDLGTPLSALRRHQEEARARGVWDEQTEFWKRHLAGVPTVLELPADRQRPTLQDGAGDRLGLDLGRDTTDRVTRQARALGITPYSLLLGAFGLALARRTGSRRLLVGVPLLGRGTPELRRLVAVAGNLVPVVIDVDDDADVADFLRRVHRSLGAAIDAGDLPFEEIVARLGVERSLGCHPLVQVCFGMHDQLVPRELNAGPVRVQVEEGHGGGSQFDLTMLIGHADPSLAGHLEYATGVWHEAEAQVFVSDFLATVKQISAAPEARLEDVRCISDEGHQLLDEINESGRDFPLTSLDALFRKAAERHSGTLAVRDAHHALTYGELAAAAAEQARLLTAAGVEPGDRVLVGVERSVAEAVAVLGVQWAGAAYVGIDPAQPHDHLAQIVERAEPAAALTGPVDSPAARRFAELGVPAVPTWEPDWRPADPRTVPAPPEDPARLAYVAFTSGSTGRPKGVAVPHRAVIRLVHEAGYVRLGEDERMLRLSPLSFDASTLELWGALLTGATLEVHPAGLASPTELGAFLKERGVTVAWLTAGLFRLVEEFASDSLGSLRQLLTGGDVVPHEHTARILARHPGLVVTNGYGPTENTTFTTTHSVARAEDVDGPLPIGRPVPGTRVYVLDGRRRLLPPGAVGELYTGGEGLADGYLGDERETARVFGHLSPDVPERLYRTGDLVRIDSRGRARFLGRADDQVKLRGYRIELSAVSDVLAGHPEVQDAVVVVTEGDSVEKRLVAAVVLPPGAAVTTAGLRDLLTERLPSYMVPTLWAVVDRLPVTANGKVDRRALAALAGPAKQTPAPAVAEADPESVTETAPESVTEDPAGTGTESIAELFAAVIEGPEPVTGVTEDTDFFVIGGNSLGAVRLMRQIKQELGVSVRLRDFLLSPTPAGLRVLIEKAAD</sequence>
<dbReference type="InterPro" id="IPR000873">
    <property type="entry name" value="AMP-dep_synth/lig_dom"/>
</dbReference>
<comment type="cofactor">
    <cofactor evidence="1">
        <name>pantetheine 4'-phosphate</name>
        <dbReference type="ChEBI" id="CHEBI:47942"/>
    </cofactor>
</comment>
<dbReference type="SUPFAM" id="SSF47336">
    <property type="entry name" value="ACP-like"/>
    <property type="match status" value="2"/>
</dbReference>
<dbReference type="Pfam" id="PF13193">
    <property type="entry name" value="AMP-binding_C"/>
    <property type="match status" value="1"/>
</dbReference>
<dbReference type="EMBL" id="CP023697">
    <property type="protein sequence ID" value="QEV09169.1"/>
    <property type="molecule type" value="Genomic_DNA"/>
</dbReference>
<reference evidence="6 7" key="1">
    <citation type="submission" date="2017-09" db="EMBL/GenBank/DDBJ databases">
        <authorList>
            <person name="Lee N."/>
            <person name="Cho B.-K."/>
        </authorList>
    </citation>
    <scope>NUCLEOTIDE SEQUENCE [LARGE SCALE GENOMIC DNA]</scope>
    <source>
        <strain evidence="6 7">ATCC 13879</strain>
    </source>
</reference>
<evidence type="ECO:0000256" key="4">
    <source>
        <dbReference type="SAM" id="MobiDB-lite"/>
    </source>
</evidence>
<feature type="domain" description="Carrier" evidence="5">
    <location>
        <begin position="1"/>
        <end position="72"/>
    </location>
</feature>
<dbReference type="SUPFAM" id="SSF52777">
    <property type="entry name" value="CoA-dependent acyltransferases"/>
    <property type="match status" value="2"/>
</dbReference>
<evidence type="ECO:0000256" key="2">
    <source>
        <dbReference type="ARBA" id="ARBA00022450"/>
    </source>
</evidence>
<evidence type="ECO:0000256" key="3">
    <source>
        <dbReference type="ARBA" id="ARBA00022553"/>
    </source>
</evidence>
<dbReference type="SMART" id="SM00823">
    <property type="entry name" value="PKS_PP"/>
    <property type="match status" value="2"/>
</dbReference>
<evidence type="ECO:0000256" key="1">
    <source>
        <dbReference type="ARBA" id="ARBA00001957"/>
    </source>
</evidence>
<dbReference type="GeneID" id="95538578"/>
<dbReference type="PROSITE" id="PS00455">
    <property type="entry name" value="AMP_BINDING"/>
    <property type="match status" value="1"/>
</dbReference>
<dbReference type="Pfam" id="PF00501">
    <property type="entry name" value="AMP-binding"/>
    <property type="match status" value="1"/>
</dbReference>
<dbReference type="Gene3D" id="3.30.559.10">
    <property type="entry name" value="Chloramphenicol acetyltransferase-like domain"/>
    <property type="match status" value="1"/>
</dbReference>
<dbReference type="InterPro" id="IPR045851">
    <property type="entry name" value="AMP-bd_C_sf"/>
</dbReference>
<keyword evidence="2" id="KW-0596">Phosphopantetheine</keyword>
<name>A0ABX6B362_9ACTN</name>
<evidence type="ECO:0000313" key="7">
    <source>
        <dbReference type="Proteomes" id="UP000326041"/>
    </source>
</evidence>
<dbReference type="Gene3D" id="2.30.38.10">
    <property type="entry name" value="Luciferase, Domain 3"/>
    <property type="match status" value="1"/>
</dbReference>
<dbReference type="SUPFAM" id="SSF56801">
    <property type="entry name" value="Acetyl-CoA synthetase-like"/>
    <property type="match status" value="1"/>
</dbReference>
<dbReference type="Proteomes" id="UP000326041">
    <property type="component" value="Chromosome"/>
</dbReference>
<proteinExistence type="predicted"/>
<dbReference type="PANTHER" id="PTHR45527">
    <property type="entry name" value="NONRIBOSOMAL PEPTIDE SYNTHETASE"/>
    <property type="match status" value="1"/>
</dbReference>
<protein>
    <submittedName>
        <fullName evidence="6">Non-ribosomal peptide synthetase</fullName>
    </submittedName>
</protein>
<dbReference type="PANTHER" id="PTHR45527:SF1">
    <property type="entry name" value="FATTY ACID SYNTHASE"/>
    <property type="match status" value="1"/>
</dbReference>
<dbReference type="InterPro" id="IPR001242">
    <property type="entry name" value="Condensation_dom"/>
</dbReference>
<feature type="region of interest" description="Disordered" evidence="4">
    <location>
        <begin position="1050"/>
        <end position="1078"/>
    </location>
</feature>
<dbReference type="Gene3D" id="3.30.559.30">
    <property type="entry name" value="Nonribosomal peptide synthetase, condensation domain"/>
    <property type="match status" value="1"/>
</dbReference>
<dbReference type="InterPro" id="IPR036736">
    <property type="entry name" value="ACP-like_sf"/>
</dbReference>
<feature type="domain" description="Carrier" evidence="5">
    <location>
        <begin position="1075"/>
        <end position="1154"/>
    </location>
</feature>
<dbReference type="Gene3D" id="3.40.50.980">
    <property type="match status" value="2"/>
</dbReference>
<dbReference type="NCBIfam" id="TIGR01733">
    <property type="entry name" value="AA-adenyl-dom"/>
    <property type="match status" value="1"/>
</dbReference>
<gene>
    <name evidence="6" type="ORF">CP972_29305</name>
</gene>
<evidence type="ECO:0000313" key="6">
    <source>
        <dbReference type="EMBL" id="QEV09169.1"/>
    </source>
</evidence>
<keyword evidence="7" id="KW-1185">Reference proteome</keyword>
<dbReference type="Pfam" id="PF00550">
    <property type="entry name" value="PP-binding"/>
    <property type="match status" value="2"/>
</dbReference>
<dbReference type="Gene3D" id="3.30.300.30">
    <property type="match status" value="1"/>
</dbReference>
<dbReference type="Pfam" id="PF00668">
    <property type="entry name" value="Condensation"/>
    <property type="match status" value="1"/>
</dbReference>
<dbReference type="InterPro" id="IPR025110">
    <property type="entry name" value="AMP-bd_C"/>
</dbReference>
<keyword evidence="3" id="KW-0597">Phosphoprotein</keyword>
<dbReference type="PROSITE" id="PS50075">
    <property type="entry name" value="CARRIER"/>
    <property type="match status" value="2"/>
</dbReference>
<dbReference type="InterPro" id="IPR010071">
    <property type="entry name" value="AA_adenyl_dom"/>
</dbReference>
<dbReference type="Gene3D" id="1.10.1200.10">
    <property type="entry name" value="ACP-like"/>
    <property type="match status" value="2"/>
</dbReference>
<dbReference type="RefSeq" id="WP_055609527.1">
    <property type="nucleotide sequence ID" value="NZ_CP023697.1"/>
</dbReference>
<evidence type="ECO:0000259" key="5">
    <source>
        <dbReference type="PROSITE" id="PS50075"/>
    </source>
</evidence>
<dbReference type="InterPro" id="IPR020806">
    <property type="entry name" value="PKS_PP-bd"/>
</dbReference>
<organism evidence="6 7">
    <name type="scientific">Streptomyces prasinus</name>
    <dbReference type="NCBI Taxonomy" id="67345"/>
    <lineage>
        <taxon>Bacteria</taxon>
        <taxon>Bacillati</taxon>
        <taxon>Actinomycetota</taxon>
        <taxon>Actinomycetes</taxon>
        <taxon>Kitasatosporales</taxon>
        <taxon>Streptomycetaceae</taxon>
        <taxon>Streptomyces</taxon>
    </lineage>
</organism>
<dbReference type="CDD" id="cd12117">
    <property type="entry name" value="A_NRPS_Srf_like"/>
    <property type="match status" value="1"/>
</dbReference>